<reference evidence="2 3" key="1">
    <citation type="journal article" date="2018" name="BMC Genomics">
        <title>Genomic comparison of Trypanosoma conorhini and Trypanosoma rangeli to Trypanosoma cruzi strains of high and low virulence.</title>
        <authorList>
            <person name="Bradwell K.R."/>
            <person name="Koparde V.N."/>
            <person name="Matveyev A.V."/>
            <person name="Serrano M.G."/>
            <person name="Alves J.M."/>
            <person name="Parikh H."/>
            <person name="Huang B."/>
            <person name="Lee V."/>
            <person name="Espinosa-Alvarez O."/>
            <person name="Ortiz P.A."/>
            <person name="Costa-Martins A.G."/>
            <person name="Teixeira M.M."/>
            <person name="Buck G.A."/>
        </authorList>
    </citation>
    <scope>NUCLEOTIDE SEQUENCE [LARGE SCALE GENOMIC DNA]</scope>
    <source>
        <strain evidence="2 3">AM80</strain>
    </source>
</reference>
<evidence type="ECO:0000313" key="3">
    <source>
        <dbReference type="Proteomes" id="UP000283634"/>
    </source>
</evidence>
<keyword evidence="1" id="KW-0812">Transmembrane</keyword>
<dbReference type="RefSeq" id="XP_029237659.1">
    <property type="nucleotide sequence ID" value="XM_029382648.1"/>
</dbReference>
<dbReference type="EMBL" id="MKGL01000187">
    <property type="protein sequence ID" value="RNF03682.1"/>
    <property type="molecule type" value="Genomic_DNA"/>
</dbReference>
<keyword evidence="1" id="KW-1133">Transmembrane helix</keyword>
<evidence type="ECO:0000313" key="2">
    <source>
        <dbReference type="EMBL" id="RNF03682.1"/>
    </source>
</evidence>
<dbReference type="AlphaFoldDB" id="A0A3R7KL72"/>
<feature type="transmembrane region" description="Helical" evidence="1">
    <location>
        <begin position="41"/>
        <end position="62"/>
    </location>
</feature>
<dbReference type="Proteomes" id="UP000283634">
    <property type="component" value="Unassembled WGS sequence"/>
</dbReference>
<protein>
    <submittedName>
        <fullName evidence="2">Uncharacterized protein</fullName>
    </submittedName>
</protein>
<keyword evidence="1" id="KW-0472">Membrane</keyword>
<keyword evidence="3" id="KW-1185">Reference proteome</keyword>
<evidence type="ECO:0000256" key="1">
    <source>
        <dbReference type="SAM" id="Phobius"/>
    </source>
</evidence>
<gene>
    <name evidence="2" type="ORF">TraAM80_05781</name>
</gene>
<dbReference type="GeneID" id="40329714"/>
<proteinExistence type="predicted"/>
<comment type="caution">
    <text evidence="2">The sequence shown here is derived from an EMBL/GenBank/DDBJ whole genome shotgun (WGS) entry which is preliminary data.</text>
</comment>
<name>A0A3R7KL72_TRYRA</name>
<accession>A0A3R7KL72</accession>
<sequence>MIVNVFRDCCVVALAAMSIVTPLVGTVAHSFTWKPVQSCQMIPLMSLTAACLVVCLGCSSWCRTVNGTGRLREGSLVELDTSACTRGFHCLLSARVFVR</sequence>
<organism evidence="2 3">
    <name type="scientific">Trypanosoma rangeli</name>
    <dbReference type="NCBI Taxonomy" id="5698"/>
    <lineage>
        <taxon>Eukaryota</taxon>
        <taxon>Discoba</taxon>
        <taxon>Euglenozoa</taxon>
        <taxon>Kinetoplastea</taxon>
        <taxon>Metakinetoplastina</taxon>
        <taxon>Trypanosomatida</taxon>
        <taxon>Trypanosomatidae</taxon>
        <taxon>Trypanosoma</taxon>
        <taxon>Herpetosoma</taxon>
    </lineage>
</organism>